<organism evidence="10 12">
    <name type="scientific">Punica granatum</name>
    <name type="common">Pomegranate</name>
    <dbReference type="NCBI Taxonomy" id="22663"/>
    <lineage>
        <taxon>Eukaryota</taxon>
        <taxon>Viridiplantae</taxon>
        <taxon>Streptophyta</taxon>
        <taxon>Embryophyta</taxon>
        <taxon>Tracheophyta</taxon>
        <taxon>Spermatophyta</taxon>
        <taxon>Magnoliopsida</taxon>
        <taxon>eudicotyledons</taxon>
        <taxon>Gunneridae</taxon>
        <taxon>Pentapetalae</taxon>
        <taxon>rosids</taxon>
        <taxon>malvids</taxon>
        <taxon>Myrtales</taxon>
        <taxon>Lythraceae</taxon>
        <taxon>Punica</taxon>
    </lineage>
</organism>
<dbReference type="SMART" id="SM00184">
    <property type="entry name" value="RING"/>
    <property type="match status" value="1"/>
</dbReference>
<keyword evidence="5 8" id="KW-0863">Zinc-finger</keyword>
<dbReference type="InterPro" id="IPR013083">
    <property type="entry name" value="Znf_RING/FYVE/PHD"/>
</dbReference>
<keyword evidence="4" id="KW-0479">Metal-binding</keyword>
<keyword evidence="3" id="KW-0808">Transferase</keyword>
<evidence type="ECO:0000259" key="9">
    <source>
        <dbReference type="PROSITE" id="PS50089"/>
    </source>
</evidence>
<dbReference type="FunFam" id="3.30.40.10:FF:000022">
    <property type="entry name" value="E3 ubiquitin-protein ligase RING1-like"/>
    <property type="match status" value="1"/>
</dbReference>
<dbReference type="Gene3D" id="3.30.40.10">
    <property type="entry name" value="Zinc/RING finger domain, C3HC4 (zinc finger)"/>
    <property type="match status" value="1"/>
</dbReference>
<name>A0A218Y1B4_PUNGR</name>
<dbReference type="InterPro" id="IPR001841">
    <property type="entry name" value="Znf_RING"/>
</dbReference>
<dbReference type="PROSITE" id="PS50089">
    <property type="entry name" value="ZF_RING_2"/>
    <property type="match status" value="1"/>
</dbReference>
<dbReference type="EC" id="2.3.2.27" evidence="2"/>
<evidence type="ECO:0000256" key="7">
    <source>
        <dbReference type="ARBA" id="ARBA00022833"/>
    </source>
</evidence>
<dbReference type="PANTHER" id="PTHR15710">
    <property type="entry name" value="E3 UBIQUITIN-PROTEIN LIGASE PRAJA"/>
    <property type="match status" value="1"/>
</dbReference>
<dbReference type="AlphaFoldDB" id="A0A218Y1B4"/>
<evidence type="ECO:0000256" key="2">
    <source>
        <dbReference type="ARBA" id="ARBA00012483"/>
    </source>
</evidence>
<evidence type="ECO:0000256" key="3">
    <source>
        <dbReference type="ARBA" id="ARBA00022679"/>
    </source>
</evidence>
<evidence type="ECO:0000313" key="12">
    <source>
        <dbReference type="Proteomes" id="UP000197138"/>
    </source>
</evidence>
<reference evidence="12" key="1">
    <citation type="journal article" date="2017" name="Plant J.">
        <title>The pomegranate (Punica granatum L.) genome and the genomics of punicalagin biosynthesis.</title>
        <authorList>
            <person name="Qin G."/>
            <person name="Xu C."/>
            <person name="Ming R."/>
            <person name="Tang H."/>
            <person name="Guyot R."/>
            <person name="Kramer E.M."/>
            <person name="Hu Y."/>
            <person name="Yi X."/>
            <person name="Qi Y."/>
            <person name="Xu X."/>
            <person name="Gao Z."/>
            <person name="Pan H."/>
            <person name="Jian J."/>
            <person name="Tian Y."/>
            <person name="Yue Z."/>
            <person name="Xu Y."/>
        </authorList>
    </citation>
    <scope>NUCLEOTIDE SEQUENCE [LARGE SCALE GENOMIC DNA]</scope>
    <source>
        <strain evidence="12">cv. Dabenzi</strain>
    </source>
</reference>
<reference evidence="11 13" key="3">
    <citation type="submission" date="2017-11" db="EMBL/GenBank/DDBJ databases">
        <title>De-novo sequencing of pomegranate (Punica granatum L.) genome.</title>
        <authorList>
            <person name="Akparov Z."/>
            <person name="Amiraslanov A."/>
            <person name="Hajiyeva S."/>
            <person name="Abbasov M."/>
            <person name="Kaur K."/>
            <person name="Hamwieh A."/>
            <person name="Solovyev V."/>
            <person name="Salamov A."/>
            <person name="Braich B."/>
            <person name="Kosarev P."/>
            <person name="Mahmoud A."/>
            <person name="Hajiyev E."/>
            <person name="Babayeva S."/>
            <person name="Izzatullayeva V."/>
            <person name="Mammadov A."/>
            <person name="Mammadov A."/>
            <person name="Sharifova S."/>
            <person name="Ojaghi J."/>
            <person name="Eynullazada K."/>
            <person name="Bayramov B."/>
            <person name="Abdulazimova A."/>
            <person name="Shahmuradov I."/>
        </authorList>
    </citation>
    <scope>NUCLEOTIDE SEQUENCE [LARGE SCALE GENOMIC DNA]</scope>
    <source>
        <strain evidence="11">AG2017</strain>
        <strain evidence="13">cv. AG2017</strain>
        <tissue evidence="11">Leaf</tissue>
    </source>
</reference>
<evidence type="ECO:0000256" key="8">
    <source>
        <dbReference type="PROSITE-ProRule" id="PRU00175"/>
    </source>
</evidence>
<protein>
    <recommendedName>
        <fullName evidence="2">RING-type E3 ubiquitin transferase</fullName>
        <ecNumber evidence="2">2.3.2.27</ecNumber>
    </recommendedName>
</protein>
<keyword evidence="13" id="KW-1185">Reference proteome</keyword>
<dbReference type="PANTHER" id="PTHR15710:SF108">
    <property type="entry name" value="OS03G0286100 PROTEIN"/>
    <property type="match status" value="1"/>
</dbReference>
<evidence type="ECO:0000256" key="1">
    <source>
        <dbReference type="ARBA" id="ARBA00000900"/>
    </source>
</evidence>
<dbReference type="Proteomes" id="UP000197138">
    <property type="component" value="Unassembled WGS sequence"/>
</dbReference>
<reference evidence="10" key="2">
    <citation type="submission" date="2017-06" db="EMBL/GenBank/DDBJ databases">
        <title>The pomegranate genome and the genomics of punicalagin biosynthesis.</title>
        <authorList>
            <person name="Xu C."/>
        </authorList>
    </citation>
    <scope>NUCLEOTIDE SEQUENCE [LARGE SCALE GENOMIC DNA]</scope>
    <source>
        <tissue evidence="10">Fresh leaf</tissue>
    </source>
</reference>
<keyword evidence="6" id="KW-0833">Ubl conjugation pathway</keyword>
<gene>
    <name evidence="10" type="ORF">CDL15_Pgr014644</name>
    <name evidence="11" type="ORF">CRG98_009223</name>
</gene>
<dbReference type="GO" id="GO:0005737">
    <property type="term" value="C:cytoplasm"/>
    <property type="evidence" value="ECO:0007669"/>
    <property type="project" value="TreeGrafter"/>
</dbReference>
<dbReference type="GO" id="GO:0016567">
    <property type="term" value="P:protein ubiquitination"/>
    <property type="evidence" value="ECO:0007669"/>
    <property type="project" value="TreeGrafter"/>
</dbReference>
<evidence type="ECO:0000313" key="13">
    <source>
        <dbReference type="Proteomes" id="UP000233551"/>
    </source>
</evidence>
<sequence length="447" mass="49904">MAAEASISSYLHHLHGRRSSLHPPLSSFDDPYWPHNLHPHDRPFPPFDPSLHCDVDVDGDGDGEPLHFVVYDSDSPDPFSRRESQASFVMDLFHQRVEQSSRPAVVVGGARSSDSVSGSIDESSFGVVTGSDVPGMDNLELDLGLGFPVESAENGMFVVGNCGDDEGDDMFFIERRTGRDSQSDSVRIAGSDSESERDFGVCPHSDDDFRFDDDNVHGEDNYDDAASIPLCWDSLQLEDRREEEEACEEFEWEEVDDRVVDEREVLSLSVGDAGSGSVSVSLMPVIEDDVDEVSVERIGGLGNLEWEVLWNTGHLDPNNEMEVVEEVEPYFDDHDDYLYTAEYDMLIGQFTEGDNALMGKPPASASVVENLPLVVVSKEDVEKNESLCPVCKDEFSVGEKAMQLPCGHRYHPDCIVMWLRIRNTCPVCRYELPTDDADYESRRTQRA</sequence>
<dbReference type="STRING" id="22663.A0A218Y1B4"/>
<evidence type="ECO:0000256" key="4">
    <source>
        <dbReference type="ARBA" id="ARBA00022723"/>
    </source>
</evidence>
<evidence type="ECO:0000313" key="10">
    <source>
        <dbReference type="EMBL" id="OWM90342.1"/>
    </source>
</evidence>
<dbReference type="GeneID" id="116188191"/>
<dbReference type="EMBL" id="PGOL01000459">
    <property type="protein sequence ID" value="PKI70343.1"/>
    <property type="molecule type" value="Genomic_DNA"/>
</dbReference>
<dbReference type="SUPFAM" id="SSF57850">
    <property type="entry name" value="RING/U-box"/>
    <property type="match status" value="1"/>
</dbReference>
<dbReference type="GO" id="GO:0061630">
    <property type="term" value="F:ubiquitin protein ligase activity"/>
    <property type="evidence" value="ECO:0007669"/>
    <property type="project" value="UniProtKB-EC"/>
</dbReference>
<dbReference type="OrthoDB" id="8062037at2759"/>
<dbReference type="EMBL" id="MTKT01000548">
    <property type="protein sequence ID" value="OWM90342.1"/>
    <property type="molecule type" value="Genomic_DNA"/>
</dbReference>
<accession>A0A218Y1B4</accession>
<proteinExistence type="predicted"/>
<evidence type="ECO:0000256" key="5">
    <source>
        <dbReference type="ARBA" id="ARBA00022771"/>
    </source>
</evidence>
<dbReference type="Pfam" id="PF13639">
    <property type="entry name" value="zf-RING_2"/>
    <property type="match status" value="1"/>
</dbReference>
<evidence type="ECO:0000313" key="11">
    <source>
        <dbReference type="EMBL" id="PKI70343.1"/>
    </source>
</evidence>
<feature type="domain" description="RING-type" evidence="9">
    <location>
        <begin position="388"/>
        <end position="429"/>
    </location>
</feature>
<dbReference type="GO" id="GO:0008270">
    <property type="term" value="F:zinc ion binding"/>
    <property type="evidence" value="ECO:0007669"/>
    <property type="project" value="UniProtKB-KW"/>
</dbReference>
<dbReference type="Proteomes" id="UP000233551">
    <property type="component" value="Unassembled WGS sequence"/>
</dbReference>
<keyword evidence="7" id="KW-0862">Zinc</keyword>
<comment type="caution">
    <text evidence="10">The sequence shown here is derived from an EMBL/GenBank/DDBJ whole genome shotgun (WGS) entry which is preliminary data.</text>
</comment>
<evidence type="ECO:0000256" key="6">
    <source>
        <dbReference type="ARBA" id="ARBA00022786"/>
    </source>
</evidence>
<comment type="catalytic activity">
    <reaction evidence="1">
        <text>S-ubiquitinyl-[E2 ubiquitin-conjugating enzyme]-L-cysteine + [acceptor protein]-L-lysine = [E2 ubiquitin-conjugating enzyme]-L-cysteine + N(6)-ubiquitinyl-[acceptor protein]-L-lysine.</text>
        <dbReference type="EC" id="2.3.2.27"/>
    </reaction>
</comment>